<dbReference type="PANTHER" id="PTHR30026:SF22">
    <property type="entry name" value="OUTER MEMBRANE EFFLUX PROTEIN"/>
    <property type="match status" value="1"/>
</dbReference>
<organism evidence="8 9">
    <name type="scientific">Minwuia thermotolerans</name>
    <dbReference type="NCBI Taxonomy" id="2056226"/>
    <lineage>
        <taxon>Bacteria</taxon>
        <taxon>Pseudomonadati</taxon>
        <taxon>Pseudomonadota</taxon>
        <taxon>Alphaproteobacteria</taxon>
        <taxon>Minwuiales</taxon>
        <taxon>Minwuiaceae</taxon>
        <taxon>Minwuia</taxon>
    </lineage>
</organism>
<dbReference type="SUPFAM" id="SSF56954">
    <property type="entry name" value="Outer membrane efflux proteins (OEP)"/>
    <property type="match status" value="1"/>
</dbReference>
<dbReference type="AlphaFoldDB" id="A0A2M9G4N5"/>
<reference evidence="8 9" key="1">
    <citation type="submission" date="2017-11" db="EMBL/GenBank/DDBJ databases">
        <title>Draft genome sequence of Rhizobiales bacterium SY3-13.</title>
        <authorList>
            <person name="Sun C."/>
        </authorList>
    </citation>
    <scope>NUCLEOTIDE SEQUENCE [LARGE SCALE GENOMIC DNA]</scope>
    <source>
        <strain evidence="8 9">SY3-13</strain>
    </source>
</reference>
<evidence type="ECO:0000256" key="4">
    <source>
        <dbReference type="ARBA" id="ARBA00022452"/>
    </source>
</evidence>
<evidence type="ECO:0000256" key="2">
    <source>
        <dbReference type="ARBA" id="ARBA00007613"/>
    </source>
</evidence>
<keyword evidence="5" id="KW-0812">Transmembrane</keyword>
<comment type="subcellular location">
    <subcellularLocation>
        <location evidence="1">Cell outer membrane</location>
    </subcellularLocation>
</comment>
<evidence type="ECO:0000256" key="3">
    <source>
        <dbReference type="ARBA" id="ARBA00022448"/>
    </source>
</evidence>
<evidence type="ECO:0000256" key="7">
    <source>
        <dbReference type="ARBA" id="ARBA00023237"/>
    </source>
</evidence>
<keyword evidence="9" id="KW-1185">Reference proteome</keyword>
<evidence type="ECO:0000256" key="1">
    <source>
        <dbReference type="ARBA" id="ARBA00004442"/>
    </source>
</evidence>
<evidence type="ECO:0000256" key="6">
    <source>
        <dbReference type="ARBA" id="ARBA00023136"/>
    </source>
</evidence>
<dbReference type="InterPro" id="IPR051906">
    <property type="entry name" value="TolC-like"/>
</dbReference>
<comment type="caution">
    <text evidence="8">The sequence shown here is derived from an EMBL/GenBank/DDBJ whole genome shotgun (WGS) entry which is preliminary data.</text>
</comment>
<gene>
    <name evidence="8" type="ORF">CVT23_05645</name>
</gene>
<dbReference type="InterPro" id="IPR003423">
    <property type="entry name" value="OMP_efflux"/>
</dbReference>
<keyword evidence="7" id="KW-0998">Cell outer membrane</keyword>
<keyword evidence="3" id="KW-0813">Transport</keyword>
<keyword evidence="4" id="KW-1134">Transmembrane beta strand</keyword>
<dbReference type="EMBL" id="PHIG01000024">
    <property type="protein sequence ID" value="PJK30636.1"/>
    <property type="molecule type" value="Genomic_DNA"/>
</dbReference>
<evidence type="ECO:0000313" key="9">
    <source>
        <dbReference type="Proteomes" id="UP000229498"/>
    </source>
</evidence>
<comment type="similarity">
    <text evidence="2">Belongs to the outer membrane factor (OMF) (TC 1.B.17) family.</text>
</comment>
<dbReference type="GO" id="GO:0009279">
    <property type="term" value="C:cell outer membrane"/>
    <property type="evidence" value="ECO:0007669"/>
    <property type="project" value="UniProtKB-SubCell"/>
</dbReference>
<dbReference type="OrthoDB" id="9814637at2"/>
<dbReference type="GO" id="GO:0015562">
    <property type="term" value="F:efflux transmembrane transporter activity"/>
    <property type="evidence" value="ECO:0007669"/>
    <property type="project" value="InterPro"/>
</dbReference>
<dbReference type="PANTHER" id="PTHR30026">
    <property type="entry name" value="OUTER MEMBRANE PROTEIN TOLC"/>
    <property type="match status" value="1"/>
</dbReference>
<proteinExistence type="inferred from homology"/>
<dbReference type="GO" id="GO:1990281">
    <property type="term" value="C:efflux pump complex"/>
    <property type="evidence" value="ECO:0007669"/>
    <property type="project" value="TreeGrafter"/>
</dbReference>
<name>A0A2M9G4N5_9PROT</name>
<dbReference type="Pfam" id="PF02321">
    <property type="entry name" value="OEP"/>
    <property type="match status" value="2"/>
</dbReference>
<evidence type="ECO:0008006" key="10">
    <source>
        <dbReference type="Google" id="ProtNLM"/>
    </source>
</evidence>
<sequence length="490" mass="53117">MRFGGMRVPVGAGWRICPGENGVRDMKIGASRAGIAIAATVACIMGMAAAGAQAENLAEEVEALVEDHPQIQAARRALDASHQNIRREKSGFLPQASITAGAGYEHTDSLATRALGLENQQFFATNATVEVRQNLFSGFSRFAGTASAKALKRASENTLAAVRQNVILEGVTAYLNVLRNRELVRLNAGNERAIREQLELEDERVTRGSGISVDVLLAKSRLQIAKEQSIAFEGALKDSISTYIQVFGHPPTLESMVPMQVPPSMLPESKEAAAEKLQAENPVIKIASAQADSAMHEIDRAQSTYYPSVDVVGSANIENNFAGVEDVRHDYAVKLELTWQLFDGFLTPANSAEANARYKEAIQSGRDVSRKTTELMELSWHEMEVAKERAELLRNAMNIAGEVFQSRIELREAGKETAINVLDAENELFSACINFVNAFFDSQVAAFRVLNTLGRLDTRAVAQSTPVDNSAVVAQCGFTPSEGGGYQPAQ</sequence>
<dbReference type="Proteomes" id="UP000229498">
    <property type="component" value="Unassembled WGS sequence"/>
</dbReference>
<evidence type="ECO:0000313" key="8">
    <source>
        <dbReference type="EMBL" id="PJK30636.1"/>
    </source>
</evidence>
<evidence type="ECO:0000256" key="5">
    <source>
        <dbReference type="ARBA" id="ARBA00022692"/>
    </source>
</evidence>
<protein>
    <recommendedName>
        <fullName evidence="10">Channel protein TolC</fullName>
    </recommendedName>
</protein>
<dbReference type="Gene3D" id="1.20.1600.10">
    <property type="entry name" value="Outer membrane efflux proteins (OEP)"/>
    <property type="match status" value="1"/>
</dbReference>
<keyword evidence="6" id="KW-0472">Membrane</keyword>
<accession>A0A2M9G4N5</accession>
<dbReference type="GO" id="GO:0015288">
    <property type="term" value="F:porin activity"/>
    <property type="evidence" value="ECO:0007669"/>
    <property type="project" value="TreeGrafter"/>
</dbReference>